<keyword evidence="3" id="KW-1185">Reference proteome</keyword>
<evidence type="ECO:0000313" key="2">
    <source>
        <dbReference type="EMBL" id="SBT37317.1"/>
    </source>
</evidence>
<reference evidence="3" key="1">
    <citation type="submission" date="2016-06" db="EMBL/GenBank/DDBJ databases">
        <authorList>
            <person name="Varghese N."/>
            <person name="Submissions Spin"/>
        </authorList>
    </citation>
    <scope>NUCLEOTIDE SEQUENCE [LARGE SCALE GENOMIC DNA]</scope>
    <source>
        <strain evidence="3">DSM 44815</strain>
    </source>
</reference>
<feature type="region of interest" description="Disordered" evidence="1">
    <location>
        <begin position="50"/>
        <end position="69"/>
    </location>
</feature>
<organism evidence="2 3">
    <name type="scientific">Micromonospora auratinigra</name>
    <dbReference type="NCBI Taxonomy" id="261654"/>
    <lineage>
        <taxon>Bacteria</taxon>
        <taxon>Bacillati</taxon>
        <taxon>Actinomycetota</taxon>
        <taxon>Actinomycetes</taxon>
        <taxon>Micromonosporales</taxon>
        <taxon>Micromonosporaceae</taxon>
        <taxon>Micromonospora</taxon>
    </lineage>
</organism>
<dbReference type="Proteomes" id="UP000199385">
    <property type="component" value="Chromosome I"/>
</dbReference>
<dbReference type="AlphaFoldDB" id="A0A1A8Z0F8"/>
<sequence length="96" mass="10490">MTGEAEPTTSVLRGLARNPAAPDEVLLRLLALWPDQAYAGLSRRAELPPRVRDAMPRHPSPRVRGALAARPAVDARTRAALLADPAWRVRLLDRPA</sequence>
<dbReference type="EMBL" id="LT594323">
    <property type="protein sequence ID" value="SBT37317.1"/>
    <property type="molecule type" value="Genomic_DNA"/>
</dbReference>
<gene>
    <name evidence="2" type="ORF">GA0070611_0162</name>
</gene>
<name>A0A1A8Z0F8_9ACTN</name>
<evidence type="ECO:0008006" key="4">
    <source>
        <dbReference type="Google" id="ProtNLM"/>
    </source>
</evidence>
<accession>A0A1A8Z0F8</accession>
<protein>
    <recommendedName>
        <fullName evidence="4">Leucine rich repeat variant</fullName>
    </recommendedName>
</protein>
<evidence type="ECO:0000313" key="3">
    <source>
        <dbReference type="Proteomes" id="UP000199385"/>
    </source>
</evidence>
<evidence type="ECO:0000256" key="1">
    <source>
        <dbReference type="SAM" id="MobiDB-lite"/>
    </source>
</evidence>
<proteinExistence type="predicted"/>
<dbReference type="PATRIC" id="fig|261654.4.peg.159"/>
<dbReference type="RefSeq" id="WP_091655851.1">
    <property type="nucleotide sequence ID" value="NZ_LT594323.1"/>
</dbReference>
<dbReference type="STRING" id="261654.GA0070611_0162"/>
<dbReference type="OrthoDB" id="3699606at2"/>